<dbReference type="AlphaFoldDB" id="A0A0C9Y699"/>
<evidence type="ECO:0000313" key="2">
    <source>
        <dbReference type="EMBL" id="KIK20235.1"/>
    </source>
</evidence>
<dbReference type="EMBL" id="KN833769">
    <property type="protein sequence ID" value="KIK20235.1"/>
    <property type="molecule type" value="Genomic_DNA"/>
</dbReference>
<sequence length="91" mass="10540">MNRWAKSHETSEGGRGMRRELGERRNMENGAPSPEILQISSYSVFLQRMGDIFGCAGANATKITSFERSHRVERESQFARGTSEWWLRYRV</sequence>
<feature type="region of interest" description="Disordered" evidence="1">
    <location>
        <begin position="1"/>
        <end position="34"/>
    </location>
</feature>
<dbReference type="HOGENOM" id="CLU_2528323_0_0_1"/>
<dbReference type="Proteomes" id="UP000054018">
    <property type="component" value="Unassembled WGS sequence"/>
</dbReference>
<feature type="non-terminal residue" evidence="2">
    <location>
        <position position="91"/>
    </location>
</feature>
<evidence type="ECO:0000256" key="1">
    <source>
        <dbReference type="SAM" id="MobiDB-lite"/>
    </source>
</evidence>
<name>A0A0C9Y699_9AGAM</name>
<gene>
    <name evidence="2" type="ORF">PISMIDRAFT_682419</name>
</gene>
<accession>A0A0C9Y699</accession>
<reference evidence="2 3" key="1">
    <citation type="submission" date="2014-04" db="EMBL/GenBank/DDBJ databases">
        <authorList>
            <consortium name="DOE Joint Genome Institute"/>
            <person name="Kuo A."/>
            <person name="Kohler A."/>
            <person name="Costa M.D."/>
            <person name="Nagy L.G."/>
            <person name="Floudas D."/>
            <person name="Copeland A."/>
            <person name="Barry K.W."/>
            <person name="Cichocki N."/>
            <person name="Veneault-Fourrey C."/>
            <person name="LaButti K."/>
            <person name="Lindquist E.A."/>
            <person name="Lipzen A."/>
            <person name="Lundell T."/>
            <person name="Morin E."/>
            <person name="Murat C."/>
            <person name="Sun H."/>
            <person name="Tunlid A."/>
            <person name="Henrissat B."/>
            <person name="Grigoriev I.V."/>
            <person name="Hibbett D.S."/>
            <person name="Martin F."/>
            <person name="Nordberg H.P."/>
            <person name="Cantor M.N."/>
            <person name="Hua S.X."/>
        </authorList>
    </citation>
    <scope>NUCLEOTIDE SEQUENCE [LARGE SCALE GENOMIC DNA]</scope>
    <source>
        <strain evidence="2 3">441</strain>
    </source>
</reference>
<evidence type="ECO:0000313" key="3">
    <source>
        <dbReference type="Proteomes" id="UP000054018"/>
    </source>
</evidence>
<feature type="compositionally biased region" description="Basic and acidic residues" evidence="1">
    <location>
        <begin position="1"/>
        <end position="27"/>
    </location>
</feature>
<proteinExistence type="predicted"/>
<reference evidence="3" key="2">
    <citation type="submission" date="2015-01" db="EMBL/GenBank/DDBJ databases">
        <title>Evolutionary Origins and Diversification of the Mycorrhizal Mutualists.</title>
        <authorList>
            <consortium name="DOE Joint Genome Institute"/>
            <consortium name="Mycorrhizal Genomics Consortium"/>
            <person name="Kohler A."/>
            <person name="Kuo A."/>
            <person name="Nagy L.G."/>
            <person name="Floudas D."/>
            <person name="Copeland A."/>
            <person name="Barry K.W."/>
            <person name="Cichocki N."/>
            <person name="Veneault-Fourrey C."/>
            <person name="LaButti K."/>
            <person name="Lindquist E.A."/>
            <person name="Lipzen A."/>
            <person name="Lundell T."/>
            <person name="Morin E."/>
            <person name="Murat C."/>
            <person name="Riley R."/>
            <person name="Ohm R."/>
            <person name="Sun H."/>
            <person name="Tunlid A."/>
            <person name="Henrissat B."/>
            <person name="Grigoriev I.V."/>
            <person name="Hibbett D.S."/>
            <person name="Martin F."/>
        </authorList>
    </citation>
    <scope>NUCLEOTIDE SEQUENCE [LARGE SCALE GENOMIC DNA]</scope>
    <source>
        <strain evidence="3">441</strain>
    </source>
</reference>
<protein>
    <submittedName>
        <fullName evidence="2">Uncharacterized protein</fullName>
    </submittedName>
</protein>
<keyword evidence="3" id="KW-1185">Reference proteome</keyword>
<organism evidence="2 3">
    <name type="scientific">Pisolithus microcarpus 441</name>
    <dbReference type="NCBI Taxonomy" id="765257"/>
    <lineage>
        <taxon>Eukaryota</taxon>
        <taxon>Fungi</taxon>
        <taxon>Dikarya</taxon>
        <taxon>Basidiomycota</taxon>
        <taxon>Agaricomycotina</taxon>
        <taxon>Agaricomycetes</taxon>
        <taxon>Agaricomycetidae</taxon>
        <taxon>Boletales</taxon>
        <taxon>Sclerodermatineae</taxon>
        <taxon>Pisolithaceae</taxon>
        <taxon>Pisolithus</taxon>
    </lineage>
</organism>